<dbReference type="Proteomes" id="UP000637299">
    <property type="component" value="Unassembled WGS sequence"/>
</dbReference>
<evidence type="ECO:0008006" key="3">
    <source>
        <dbReference type="Google" id="ProtNLM"/>
    </source>
</evidence>
<dbReference type="EMBL" id="JACYFS010000010">
    <property type="protein sequence ID" value="MBD8084502.1"/>
    <property type="molecule type" value="Genomic_DNA"/>
</dbReference>
<reference evidence="1 2" key="1">
    <citation type="submission" date="2020-09" db="EMBL/GenBank/DDBJ databases">
        <title>Genome seq and assembly of Chryseobacterium sp.</title>
        <authorList>
            <person name="Chhetri G."/>
        </authorList>
    </citation>
    <scope>NUCLEOTIDE SEQUENCE [LARGE SCALE GENOMIC DNA]</scope>
    <source>
        <strain evidence="1 2">GCR10</strain>
    </source>
</reference>
<organism evidence="1 2">
    <name type="scientific">Chryseobacterium caseinilyticum</name>
    <dbReference type="NCBI Taxonomy" id="2771428"/>
    <lineage>
        <taxon>Bacteria</taxon>
        <taxon>Pseudomonadati</taxon>
        <taxon>Bacteroidota</taxon>
        <taxon>Flavobacteriia</taxon>
        <taxon>Flavobacteriales</taxon>
        <taxon>Weeksellaceae</taxon>
        <taxon>Chryseobacterium group</taxon>
        <taxon>Chryseobacterium</taxon>
    </lineage>
</organism>
<dbReference type="RefSeq" id="WP_191738310.1">
    <property type="nucleotide sequence ID" value="NZ_JACYFS010000010.1"/>
</dbReference>
<sequence length="85" mass="9868">MKLNLLLCPRDSRTPAIHHIVEAGTNLQIGDTFEYGTYYYSQLDKDTQKSFIYGDLEKGIYRVIDVKKHDDVDDDNFTDIILQLI</sequence>
<protein>
    <recommendedName>
        <fullName evidence="3">DUF3892 domain-containing protein</fullName>
    </recommendedName>
</protein>
<keyword evidence="2" id="KW-1185">Reference proteome</keyword>
<evidence type="ECO:0000313" key="2">
    <source>
        <dbReference type="Proteomes" id="UP000637299"/>
    </source>
</evidence>
<name>A0ABR8ZGW6_9FLAO</name>
<accession>A0ABR8ZGW6</accession>
<gene>
    <name evidence="1" type="ORF">IC610_19005</name>
</gene>
<proteinExistence type="predicted"/>
<evidence type="ECO:0000313" key="1">
    <source>
        <dbReference type="EMBL" id="MBD8084502.1"/>
    </source>
</evidence>
<comment type="caution">
    <text evidence="1">The sequence shown here is derived from an EMBL/GenBank/DDBJ whole genome shotgun (WGS) entry which is preliminary data.</text>
</comment>